<feature type="transmembrane region" description="Helical" evidence="1">
    <location>
        <begin position="187"/>
        <end position="209"/>
    </location>
</feature>
<feature type="transmembrane region" description="Helical" evidence="1">
    <location>
        <begin position="154"/>
        <end position="175"/>
    </location>
</feature>
<dbReference type="EMBL" id="BMCG01000006">
    <property type="protein sequence ID" value="GGC17312.1"/>
    <property type="molecule type" value="Genomic_DNA"/>
</dbReference>
<feature type="transmembrane region" description="Helical" evidence="1">
    <location>
        <begin position="12"/>
        <end position="34"/>
    </location>
</feature>
<proteinExistence type="predicted"/>
<accession>A0A8J2UPI8</accession>
<evidence type="ECO:0008006" key="4">
    <source>
        <dbReference type="Google" id="ProtNLM"/>
    </source>
</evidence>
<evidence type="ECO:0000313" key="2">
    <source>
        <dbReference type="EMBL" id="GGC17312.1"/>
    </source>
</evidence>
<dbReference type="Pfam" id="PF10754">
    <property type="entry name" value="DUF2569"/>
    <property type="match status" value="1"/>
</dbReference>
<evidence type="ECO:0000256" key="1">
    <source>
        <dbReference type="SAM" id="Phobius"/>
    </source>
</evidence>
<feature type="transmembrane region" description="Helical" evidence="1">
    <location>
        <begin position="221"/>
        <end position="239"/>
    </location>
</feature>
<feature type="transmembrane region" description="Helical" evidence="1">
    <location>
        <begin position="40"/>
        <end position="63"/>
    </location>
</feature>
<sequence length="252" mass="27214">MAMKEGVSRVSKLISGTSWALLVLFAILGIVAAFNNAGAITSIVLLLLGGFLFAVTQGCVWVLDGFIGNTGVDSNFLWPRKRKGSIKNNETPYKPSGFNEKPLVGVGGWLMFLVASLTIFGPLRSVITTANAIMDAENLYPELLNLSGWTNYKITAWLIAIMLSAAFIWAGRGLLKHHIPASVDACIQVIWAAPFVAMIGDLLSAVVFLKLSPSDYLGPEVIGGVLQGIMYAAIWTAYLKRSRRVKNTYGTS</sequence>
<name>A0A8J2UPI8_9BURK</name>
<keyword evidence="3" id="KW-1185">Reference proteome</keyword>
<organism evidence="2 3">
    <name type="scientific">Oxalicibacterium flavum</name>
    <dbReference type="NCBI Taxonomy" id="179467"/>
    <lineage>
        <taxon>Bacteria</taxon>
        <taxon>Pseudomonadati</taxon>
        <taxon>Pseudomonadota</taxon>
        <taxon>Betaproteobacteria</taxon>
        <taxon>Burkholderiales</taxon>
        <taxon>Oxalobacteraceae</taxon>
        <taxon>Oxalicibacterium</taxon>
    </lineage>
</organism>
<gene>
    <name evidence="2" type="ORF">GCM10007205_27890</name>
</gene>
<dbReference type="InterPro" id="IPR019690">
    <property type="entry name" value="DUF2569"/>
</dbReference>
<keyword evidence="1" id="KW-1133">Transmembrane helix</keyword>
<keyword evidence="1" id="KW-0812">Transmembrane</keyword>
<reference evidence="2" key="1">
    <citation type="journal article" date="2014" name="Int. J. Syst. Evol. Microbiol.">
        <title>Complete genome sequence of Corynebacterium casei LMG S-19264T (=DSM 44701T), isolated from a smear-ripened cheese.</title>
        <authorList>
            <consortium name="US DOE Joint Genome Institute (JGI-PGF)"/>
            <person name="Walter F."/>
            <person name="Albersmeier A."/>
            <person name="Kalinowski J."/>
            <person name="Ruckert C."/>
        </authorList>
    </citation>
    <scope>NUCLEOTIDE SEQUENCE</scope>
    <source>
        <strain evidence="2">CCM 7086</strain>
    </source>
</reference>
<comment type="caution">
    <text evidence="2">The sequence shown here is derived from an EMBL/GenBank/DDBJ whole genome shotgun (WGS) entry which is preliminary data.</text>
</comment>
<dbReference type="Proteomes" id="UP000620266">
    <property type="component" value="Unassembled WGS sequence"/>
</dbReference>
<dbReference type="RefSeq" id="WP_188397233.1">
    <property type="nucleotide sequence ID" value="NZ_BMCG01000006.1"/>
</dbReference>
<feature type="transmembrane region" description="Helical" evidence="1">
    <location>
        <begin position="109"/>
        <end position="134"/>
    </location>
</feature>
<evidence type="ECO:0000313" key="3">
    <source>
        <dbReference type="Proteomes" id="UP000620266"/>
    </source>
</evidence>
<protein>
    <recommendedName>
        <fullName evidence="4">DUF2569 domain-containing protein</fullName>
    </recommendedName>
</protein>
<keyword evidence="1" id="KW-0472">Membrane</keyword>
<dbReference type="AlphaFoldDB" id="A0A8J2UPI8"/>
<reference evidence="2" key="2">
    <citation type="submission" date="2020-09" db="EMBL/GenBank/DDBJ databases">
        <authorList>
            <person name="Sun Q."/>
            <person name="Sedlacek I."/>
        </authorList>
    </citation>
    <scope>NUCLEOTIDE SEQUENCE</scope>
    <source>
        <strain evidence="2">CCM 7086</strain>
    </source>
</reference>